<protein>
    <submittedName>
        <fullName evidence="2">Rhodanese-related sulfurtransferase</fullName>
    </submittedName>
</protein>
<dbReference type="STRING" id="706587.Desti_4494"/>
<evidence type="ECO:0000259" key="1">
    <source>
        <dbReference type="PROSITE" id="PS50206"/>
    </source>
</evidence>
<dbReference type="PANTHER" id="PTHR44086:SF10">
    <property type="entry name" value="THIOSULFATE SULFURTRANSFERASE_RHODANESE-LIKE DOMAIN-CONTAINING PROTEIN 3"/>
    <property type="match status" value="1"/>
</dbReference>
<accession>I4CC34</accession>
<dbReference type="HOGENOM" id="CLU_089574_6_1_7"/>
<keyword evidence="2" id="KW-0808">Transferase</keyword>
<dbReference type="eggNOG" id="COG0607">
    <property type="taxonomic scope" value="Bacteria"/>
</dbReference>
<dbReference type="SUPFAM" id="SSF52821">
    <property type="entry name" value="Rhodanese/Cell cycle control phosphatase"/>
    <property type="match status" value="1"/>
</dbReference>
<dbReference type="Proteomes" id="UP000006055">
    <property type="component" value="Chromosome"/>
</dbReference>
<gene>
    <name evidence="2" type="ordered locus">Desti_4494</name>
</gene>
<dbReference type="PROSITE" id="PS50206">
    <property type="entry name" value="RHODANESE_3"/>
    <property type="match status" value="1"/>
</dbReference>
<dbReference type="EMBL" id="CP003360">
    <property type="protein sequence ID" value="AFM27125.1"/>
    <property type="molecule type" value="Genomic_DNA"/>
</dbReference>
<dbReference type="AlphaFoldDB" id="I4CC34"/>
<reference evidence="3" key="1">
    <citation type="submission" date="2012-06" db="EMBL/GenBank/DDBJ databases">
        <title>Complete sequence of chromosome of Desulfomonile tiedjei DSM 6799.</title>
        <authorList>
            <person name="Lucas S."/>
            <person name="Copeland A."/>
            <person name="Lapidus A."/>
            <person name="Glavina del Rio T."/>
            <person name="Dalin E."/>
            <person name="Tice H."/>
            <person name="Bruce D."/>
            <person name="Goodwin L."/>
            <person name="Pitluck S."/>
            <person name="Peters L."/>
            <person name="Ovchinnikova G."/>
            <person name="Zeytun A."/>
            <person name="Lu M."/>
            <person name="Kyrpides N."/>
            <person name="Mavromatis K."/>
            <person name="Ivanova N."/>
            <person name="Brettin T."/>
            <person name="Detter J.C."/>
            <person name="Han C."/>
            <person name="Larimer F."/>
            <person name="Land M."/>
            <person name="Hauser L."/>
            <person name="Markowitz V."/>
            <person name="Cheng J.-F."/>
            <person name="Hugenholtz P."/>
            <person name="Woyke T."/>
            <person name="Wu D."/>
            <person name="Spring S."/>
            <person name="Schroeder M."/>
            <person name="Brambilla E."/>
            <person name="Klenk H.-P."/>
            <person name="Eisen J.A."/>
        </authorList>
    </citation>
    <scope>NUCLEOTIDE SEQUENCE [LARGE SCALE GENOMIC DNA]</scope>
    <source>
        <strain evidence="3">ATCC 49306 / DSM 6799 / DCB-1</strain>
    </source>
</reference>
<dbReference type="PANTHER" id="PTHR44086">
    <property type="entry name" value="THIOSULFATE SULFURTRANSFERASE RDL2, MITOCHONDRIAL-RELATED"/>
    <property type="match status" value="1"/>
</dbReference>
<dbReference type="KEGG" id="dti:Desti_4494"/>
<dbReference type="GO" id="GO:0004792">
    <property type="term" value="F:thiosulfate-cyanide sulfurtransferase activity"/>
    <property type="evidence" value="ECO:0007669"/>
    <property type="project" value="TreeGrafter"/>
</dbReference>
<dbReference type="Pfam" id="PF00581">
    <property type="entry name" value="Rhodanese"/>
    <property type="match status" value="1"/>
</dbReference>
<evidence type="ECO:0000313" key="2">
    <source>
        <dbReference type="EMBL" id="AFM27125.1"/>
    </source>
</evidence>
<sequence length="177" mass="19631">MEKCATISIVVMLLCLQGIVTQTVKANEGNGLRTIEQVIEDAHEDVSCIGIDELKKRIKKNNKLVLLDVRTKSEYDAAHIKGSAWVERGIAEFVLVQKLPDSNAEIVVYCKKGHRAGLVVKALMKAGFRNVVSLEGGFDEWVHQGNTVHNSLGEFKMVNPARFGAGSFQVEFYQNKN</sequence>
<organism evidence="2 3">
    <name type="scientific">Desulfomonile tiedjei (strain ATCC 49306 / DSM 6799 / DCB-1)</name>
    <dbReference type="NCBI Taxonomy" id="706587"/>
    <lineage>
        <taxon>Bacteria</taxon>
        <taxon>Pseudomonadati</taxon>
        <taxon>Thermodesulfobacteriota</taxon>
        <taxon>Desulfomonilia</taxon>
        <taxon>Desulfomonilales</taxon>
        <taxon>Desulfomonilaceae</taxon>
        <taxon>Desulfomonile</taxon>
    </lineage>
</organism>
<name>I4CC34_DESTA</name>
<dbReference type="Gene3D" id="3.40.250.10">
    <property type="entry name" value="Rhodanese-like domain"/>
    <property type="match status" value="1"/>
</dbReference>
<dbReference type="RefSeq" id="WP_014812239.1">
    <property type="nucleotide sequence ID" value="NC_018025.1"/>
</dbReference>
<proteinExistence type="predicted"/>
<keyword evidence="3" id="KW-1185">Reference proteome</keyword>
<dbReference type="OrthoDB" id="9789348at2"/>
<dbReference type="InterPro" id="IPR001763">
    <property type="entry name" value="Rhodanese-like_dom"/>
</dbReference>
<evidence type="ECO:0000313" key="3">
    <source>
        <dbReference type="Proteomes" id="UP000006055"/>
    </source>
</evidence>
<dbReference type="InterPro" id="IPR036873">
    <property type="entry name" value="Rhodanese-like_dom_sf"/>
</dbReference>
<dbReference type="SMART" id="SM00450">
    <property type="entry name" value="RHOD"/>
    <property type="match status" value="1"/>
</dbReference>
<feature type="domain" description="Rhodanese" evidence="1">
    <location>
        <begin position="60"/>
        <end position="150"/>
    </location>
</feature>
<dbReference type="CDD" id="cd00158">
    <property type="entry name" value="RHOD"/>
    <property type="match status" value="1"/>
</dbReference>